<accession>A0A645HFQ4</accession>
<name>A0A645HFQ4_9ZZZZ</name>
<reference evidence="1" key="1">
    <citation type="submission" date="2019-08" db="EMBL/GenBank/DDBJ databases">
        <authorList>
            <person name="Kucharzyk K."/>
            <person name="Murdoch R.W."/>
            <person name="Higgins S."/>
            <person name="Loffler F."/>
        </authorList>
    </citation>
    <scope>NUCLEOTIDE SEQUENCE</scope>
</reference>
<dbReference type="AlphaFoldDB" id="A0A645HFQ4"/>
<proteinExistence type="predicted"/>
<dbReference type="EMBL" id="VSSQ01087577">
    <property type="protein sequence ID" value="MPN34503.1"/>
    <property type="molecule type" value="Genomic_DNA"/>
</dbReference>
<gene>
    <name evidence="1" type="ORF">SDC9_181997</name>
</gene>
<organism evidence="1">
    <name type="scientific">bioreactor metagenome</name>
    <dbReference type="NCBI Taxonomy" id="1076179"/>
    <lineage>
        <taxon>unclassified sequences</taxon>
        <taxon>metagenomes</taxon>
        <taxon>ecological metagenomes</taxon>
    </lineage>
</organism>
<comment type="caution">
    <text evidence="1">The sequence shown here is derived from an EMBL/GenBank/DDBJ whole genome shotgun (WGS) entry which is preliminary data.</text>
</comment>
<evidence type="ECO:0000313" key="1">
    <source>
        <dbReference type="EMBL" id="MPN34503.1"/>
    </source>
</evidence>
<sequence>MPFGADFIDIVDADARADDDFKFARHAGGVDLRLAYFCGAADDERVVILNGFAKRVRFVKLNVYLTAFCFQSGNRALFHAVAGENFNHDRTPFPPRLRVLRFELFEERNQRFNAFLRHGVIDGSAKSANALVSLEVVIPRLLCGGDDFRVQFRSGGDERNVHQRAAFRNDGAAEHLAGIEKIIQNFCFCFVDLLHGGKPADLFEILKDLAADVDCPAVRRVVH</sequence>
<protein>
    <submittedName>
        <fullName evidence="1">Uncharacterized protein</fullName>
    </submittedName>
</protein>